<dbReference type="PROSITE" id="PS50294">
    <property type="entry name" value="WD_REPEATS_REGION"/>
    <property type="match status" value="2"/>
</dbReference>
<sequence length="1135" mass="127923">MSSPRLIPLWKDFKYLVNDIINTSKYPLDDSKNEVVVLSDRSQILFKESRHPQNMPLICHYFSDADFFASLSWVSPSTKEIQAVVWMKSKGEDMVEKRVFSMTERLPPIQSMVHTGSFHILVAYCGDLLLRLFGDHFRAFKPLGAVPCRFNISCLCYDPEMQVLLSGILGAVVTWIIEPSGRGLQIAHMVSMPGDELVRDITLNGPGGSLLALCDTAVRVLERQGLGRLGETRRFTSGGSGSPITCCFTCVDQGLLYAGNKAGEIQAWSLGRARFLHSFKAHSSSVTCIRSRPEAHTLLTAGSEGSIKEWNLTSGNLLRRLELGQGLQRLQFIDNITFFCQTTHSFSLRRLPCFYSLFNVCGSAPLQVRRVRCGNNWYRILCTTEDGLLRFLSPQTGDLLVLTWPFSILDQAVDWAYDPDREELFVATGSSEVLVFDTTRCPCPAKYLLCTSADSQDLVQCLAYGHFQLGRGLEGLMFSGHQSGVVRVLSQHNCARIEKFMHFGAVLALSTLSGGSYGSRENSLLCSYGMDDYVHLSEAVLDGARVCLQPLACILSSCHLKHLILLPKSVGAITETNCLRLWKFHDILSSQSKKGSVFMQTLPLHQCPIISFDVCLSLSLFVTGGIDGSVRIWDFHGRLIAMLDSSLHFGPLCFANDRGDLLVTFNQSLYLVSCLKLLPPSMLVRLSFMSITDEVVEVPKPFTPGFFFSFETMFVPKYVYTQQRQQELVGLEILDNRRAIAFDHTVPHVIEDEEEGGPIFLSGHKCNSLQGEETDLTQVSNQHHHPRYVIPPQLQLTGWDGLHPYQILRYYFGHGRKWLFAPDGYIPNSVIRARLWPEGSPIYLQCNLHSPQRELEWDKTQQFFFWHGRSRAISHLEELPQQKEDKDFIGMRMSKEVTYSVFTDTTNRSWLGRKMSEITINNLIETILNIMIHASPLKFQYCVGALGQIFASYQVSPALRSETAHRLLDDTANSNPQIRELAWEGLKRLGMITHLFALPLAQGLMDKDQRVRNKALSLMADTGIHSKTSLLYLIQNRETFREMQQELIGEETLDHLLGIRATDLQILHTQVQQRLNENLTLSHGDEKPFFSLHVSRISELKSHERQPSTIPEGPEVATKSSKGQRRGRAGGKKHS</sequence>
<dbReference type="eggNOG" id="ENOG502QTCV">
    <property type="taxonomic scope" value="Eukaryota"/>
</dbReference>
<dbReference type="InterPro" id="IPR016024">
    <property type="entry name" value="ARM-type_fold"/>
</dbReference>
<dbReference type="Pfam" id="PF00400">
    <property type="entry name" value="WD40"/>
    <property type="match status" value="2"/>
</dbReference>
<keyword evidence="4" id="KW-1185">Reference proteome</keyword>
<dbReference type="Proteomes" id="UP000007646">
    <property type="component" value="Unassembled WGS sequence"/>
</dbReference>
<evidence type="ECO:0000256" key="2">
    <source>
        <dbReference type="SAM" id="MobiDB-lite"/>
    </source>
</evidence>
<feature type="repeat" description="WD" evidence="1">
    <location>
        <begin position="279"/>
        <end position="320"/>
    </location>
</feature>
<feature type="region of interest" description="Disordered" evidence="2">
    <location>
        <begin position="1100"/>
        <end position="1135"/>
    </location>
</feature>
<dbReference type="PANTHER" id="PTHR42968:SF9">
    <property type="entry name" value="WD REPEAT-CONTAINING PROTEIN 87"/>
    <property type="match status" value="1"/>
</dbReference>
<protein>
    <recommendedName>
        <fullName evidence="5">WD repeat domain 87</fullName>
    </recommendedName>
</protein>
<dbReference type="STRING" id="9785.ENSLAFP00000006378"/>
<name>G3T0A6_LOXAF</name>
<dbReference type="SUPFAM" id="SSF48371">
    <property type="entry name" value="ARM repeat"/>
    <property type="match status" value="1"/>
</dbReference>
<organism evidence="3 4">
    <name type="scientific">Loxodonta africana</name>
    <name type="common">African elephant</name>
    <dbReference type="NCBI Taxonomy" id="9785"/>
    <lineage>
        <taxon>Eukaryota</taxon>
        <taxon>Metazoa</taxon>
        <taxon>Chordata</taxon>
        <taxon>Craniata</taxon>
        <taxon>Vertebrata</taxon>
        <taxon>Euteleostomi</taxon>
        <taxon>Mammalia</taxon>
        <taxon>Eutheria</taxon>
        <taxon>Afrotheria</taxon>
        <taxon>Proboscidea</taxon>
        <taxon>Elephantidae</taxon>
        <taxon>Loxodonta</taxon>
    </lineage>
</organism>
<keyword evidence="1" id="KW-0853">WD repeat</keyword>
<evidence type="ECO:0000313" key="3">
    <source>
        <dbReference type="Ensembl" id="ENSLAFP00000006378.3"/>
    </source>
</evidence>
<feature type="compositionally biased region" description="Basic residues" evidence="2">
    <location>
        <begin position="1122"/>
        <end position="1135"/>
    </location>
</feature>
<dbReference type="SMART" id="SM00320">
    <property type="entry name" value="WD40"/>
    <property type="match status" value="3"/>
</dbReference>
<dbReference type="Gene3D" id="2.130.10.10">
    <property type="entry name" value="YVTN repeat-like/Quinoprotein amine dehydrogenase"/>
    <property type="match status" value="3"/>
</dbReference>
<accession>G3T0A6</accession>
<reference evidence="3" key="3">
    <citation type="submission" date="2025-09" db="UniProtKB">
        <authorList>
            <consortium name="Ensembl"/>
        </authorList>
    </citation>
    <scope>IDENTIFICATION</scope>
    <source>
        <strain evidence="3">Isolate ISIS603380</strain>
    </source>
</reference>
<proteinExistence type="predicted"/>
<dbReference type="InterPro" id="IPR015943">
    <property type="entry name" value="WD40/YVTN_repeat-like_dom_sf"/>
</dbReference>
<dbReference type="Ensembl" id="ENSLAFT00000007594.3">
    <property type="protein sequence ID" value="ENSLAFP00000006378.3"/>
    <property type="gene ID" value="ENSLAFG00000007596.3"/>
</dbReference>
<dbReference type="PANTHER" id="PTHR42968">
    <property type="entry name" value="WD REPEAT-CONTAINING"/>
    <property type="match status" value="1"/>
</dbReference>
<dbReference type="InterPro" id="IPR036322">
    <property type="entry name" value="WD40_repeat_dom_sf"/>
</dbReference>
<dbReference type="HOGENOM" id="CLU_005505_0_0_1"/>
<reference evidence="3 4" key="1">
    <citation type="submission" date="2009-06" db="EMBL/GenBank/DDBJ databases">
        <title>The Genome Sequence of Loxodonta africana (African elephant).</title>
        <authorList>
            <person name="Di Palma F."/>
            <person name="Heiman D."/>
            <person name="Young S."/>
            <person name="Johnson J."/>
            <person name="Lander E.S."/>
            <person name="Lindblad-Toh K."/>
        </authorList>
    </citation>
    <scope>NUCLEOTIDE SEQUENCE [LARGE SCALE GENOMIC DNA]</scope>
    <source>
        <strain evidence="3 4">Isolate ISIS603380</strain>
    </source>
</reference>
<dbReference type="PROSITE" id="PS50082">
    <property type="entry name" value="WD_REPEATS_2"/>
    <property type="match status" value="2"/>
</dbReference>
<evidence type="ECO:0000256" key="1">
    <source>
        <dbReference type="PROSITE-ProRule" id="PRU00221"/>
    </source>
</evidence>
<dbReference type="OMA" id="HTGSFHV"/>
<dbReference type="SUPFAM" id="SSF50978">
    <property type="entry name" value="WD40 repeat-like"/>
    <property type="match status" value="2"/>
</dbReference>
<evidence type="ECO:0008006" key="5">
    <source>
        <dbReference type="Google" id="ProtNLM"/>
    </source>
</evidence>
<feature type="repeat" description="WD" evidence="1">
    <location>
        <begin position="602"/>
        <end position="634"/>
    </location>
</feature>
<dbReference type="AlphaFoldDB" id="G3T0A6"/>
<dbReference type="GeneTree" id="ENSGT00530000063583"/>
<evidence type="ECO:0000313" key="4">
    <source>
        <dbReference type="Proteomes" id="UP000007646"/>
    </source>
</evidence>
<dbReference type="InParanoid" id="G3T0A6"/>
<reference evidence="3" key="2">
    <citation type="submission" date="2025-08" db="UniProtKB">
        <authorList>
            <consortium name="Ensembl"/>
        </authorList>
    </citation>
    <scope>IDENTIFICATION</scope>
    <source>
        <strain evidence="3">Isolate ISIS603380</strain>
    </source>
</reference>
<dbReference type="InterPro" id="IPR001680">
    <property type="entry name" value="WD40_rpt"/>
</dbReference>